<dbReference type="PANTHER" id="PTHR11712">
    <property type="entry name" value="POLYKETIDE SYNTHASE-RELATED"/>
    <property type="match status" value="1"/>
</dbReference>
<evidence type="ECO:0000313" key="3">
    <source>
        <dbReference type="EMBL" id="PZD95318.1"/>
    </source>
</evidence>
<dbReference type="GO" id="GO:0004315">
    <property type="term" value="F:3-oxoacyl-[acyl-carrier-protein] synthase activity"/>
    <property type="evidence" value="ECO:0007669"/>
    <property type="project" value="TreeGrafter"/>
</dbReference>
<feature type="domain" description="Beta-ketoacyl synthase-like N-terminal" evidence="2">
    <location>
        <begin position="60"/>
        <end position="184"/>
    </location>
</feature>
<dbReference type="GO" id="GO:0006633">
    <property type="term" value="P:fatty acid biosynthetic process"/>
    <property type="evidence" value="ECO:0007669"/>
    <property type="project" value="TreeGrafter"/>
</dbReference>
<protein>
    <recommendedName>
        <fullName evidence="2">Beta-ketoacyl synthase-like N-terminal domain-containing protein</fullName>
    </recommendedName>
</protein>
<evidence type="ECO:0000313" key="4">
    <source>
        <dbReference type="Proteomes" id="UP000249522"/>
    </source>
</evidence>
<keyword evidence="4" id="KW-1185">Reference proteome</keyword>
<reference evidence="3 4" key="1">
    <citation type="submission" date="2018-06" db="EMBL/GenBank/DDBJ databases">
        <title>Paenibacillus imtechensis sp. nov.</title>
        <authorList>
            <person name="Pinnaka A.K."/>
            <person name="Singh H."/>
            <person name="Kaur M."/>
        </authorList>
    </citation>
    <scope>NUCLEOTIDE SEQUENCE [LARGE SCALE GENOMIC DNA]</scope>
    <source>
        <strain evidence="3 4">SMB1</strain>
    </source>
</reference>
<comment type="caution">
    <text evidence="3">The sequence shown here is derived from an EMBL/GenBank/DDBJ whole genome shotgun (WGS) entry which is preliminary data.</text>
</comment>
<proteinExistence type="predicted"/>
<dbReference type="Proteomes" id="UP000249522">
    <property type="component" value="Unassembled WGS sequence"/>
</dbReference>
<keyword evidence="1" id="KW-0808">Transferase</keyword>
<organism evidence="3 4">
    <name type="scientific">Paenibacillus sambharensis</name>
    <dbReference type="NCBI Taxonomy" id="1803190"/>
    <lineage>
        <taxon>Bacteria</taxon>
        <taxon>Bacillati</taxon>
        <taxon>Bacillota</taxon>
        <taxon>Bacilli</taxon>
        <taxon>Bacillales</taxon>
        <taxon>Paenibacillaceae</taxon>
        <taxon>Paenibacillus</taxon>
    </lineage>
</organism>
<evidence type="ECO:0000259" key="2">
    <source>
        <dbReference type="Pfam" id="PF00109"/>
    </source>
</evidence>
<dbReference type="SUPFAM" id="SSF53901">
    <property type="entry name" value="Thiolase-like"/>
    <property type="match status" value="1"/>
</dbReference>
<dbReference type="PANTHER" id="PTHR11712:SF336">
    <property type="entry name" value="3-OXOACYL-[ACYL-CARRIER-PROTEIN] SYNTHASE, MITOCHONDRIAL"/>
    <property type="match status" value="1"/>
</dbReference>
<dbReference type="Gene3D" id="3.40.47.10">
    <property type="match status" value="1"/>
</dbReference>
<dbReference type="InterPro" id="IPR014030">
    <property type="entry name" value="Ketoacyl_synth_N"/>
</dbReference>
<evidence type="ECO:0000256" key="1">
    <source>
        <dbReference type="ARBA" id="ARBA00022679"/>
    </source>
</evidence>
<dbReference type="AlphaFoldDB" id="A0A2W1L5C9"/>
<dbReference type="Pfam" id="PF00109">
    <property type="entry name" value="ketoacyl-synt"/>
    <property type="match status" value="1"/>
</dbReference>
<dbReference type="InterPro" id="IPR016039">
    <property type="entry name" value="Thiolase-like"/>
</dbReference>
<dbReference type="EMBL" id="QKRB01000044">
    <property type="protein sequence ID" value="PZD95318.1"/>
    <property type="molecule type" value="Genomic_DNA"/>
</dbReference>
<dbReference type="OrthoDB" id="2652315at2"/>
<name>A0A2W1L5C9_9BACL</name>
<sequence length="296" mass="31279">MAESAWKGGSQLSVIALTGAGVISPSGVGTAFLPRPDGLAAWGSSKLPDLDPADYGWKGLKRMSRAVKYGSLAVGEAFRSGGVETPLEGESSERTSLVVCSSHSNLEPIVAMYQDARQYGVGRVNPGLFPETVMNAFAGHLSIYFRITGTSVTLSDAVPSASSAFLYAADLLSSNQADSVMCCMLTLHPPSMMAHVTYHEEGGPGAESIVALLFRRVNDAGPSAAVLRWEAAETYTRNDCGPVVRPSDGFLAAASAYHGVVSGKIQEQHWTVSGRTDGYYSYCLTGPHNKGERVHA</sequence>
<dbReference type="InterPro" id="IPR000794">
    <property type="entry name" value="Beta-ketoacyl_synthase"/>
</dbReference>
<accession>A0A2W1L5C9</accession>
<gene>
    <name evidence="3" type="ORF">DNH61_12265</name>
</gene>